<dbReference type="GO" id="GO:0016887">
    <property type="term" value="F:ATP hydrolysis activity"/>
    <property type="evidence" value="ECO:0007669"/>
    <property type="project" value="RHEA"/>
</dbReference>
<dbReference type="InterPro" id="IPR027417">
    <property type="entry name" value="P-loop_NTPase"/>
</dbReference>
<comment type="caution">
    <text evidence="6">The sequence shown here is derived from an EMBL/GenBank/DDBJ whole genome shotgun (WGS) entry which is preliminary data.</text>
</comment>
<dbReference type="CDD" id="cd18809">
    <property type="entry name" value="SF1_C_RecD"/>
    <property type="match status" value="1"/>
</dbReference>
<comment type="catalytic activity">
    <reaction evidence="1">
        <text>ATP + H2O = ADP + phosphate + H(+)</text>
        <dbReference type="Rhea" id="RHEA:13065"/>
        <dbReference type="ChEBI" id="CHEBI:15377"/>
        <dbReference type="ChEBI" id="CHEBI:15378"/>
        <dbReference type="ChEBI" id="CHEBI:30616"/>
        <dbReference type="ChEBI" id="CHEBI:43474"/>
        <dbReference type="ChEBI" id="CHEBI:456216"/>
        <dbReference type="EC" id="5.6.2.3"/>
    </reaction>
</comment>
<feature type="region of interest" description="Disordered" evidence="2">
    <location>
        <begin position="425"/>
        <end position="450"/>
    </location>
</feature>
<keyword evidence="1" id="KW-0227">DNA damage</keyword>
<feature type="domain" description="Helitron helicase-like" evidence="4">
    <location>
        <begin position="524"/>
        <end position="715"/>
    </location>
</feature>
<organism evidence="6 7">
    <name type="scientific">Metarhizium guizhouense (strain ARSEF 977)</name>
    <dbReference type="NCBI Taxonomy" id="1276136"/>
    <lineage>
        <taxon>Eukaryota</taxon>
        <taxon>Fungi</taxon>
        <taxon>Dikarya</taxon>
        <taxon>Ascomycota</taxon>
        <taxon>Pezizomycotina</taxon>
        <taxon>Sordariomycetes</taxon>
        <taxon>Hypocreomycetidae</taxon>
        <taxon>Hypocreales</taxon>
        <taxon>Clavicipitaceae</taxon>
        <taxon>Metarhizium</taxon>
    </lineage>
</organism>
<dbReference type="Pfam" id="PF20209">
    <property type="entry name" value="DUF6570"/>
    <property type="match status" value="1"/>
</dbReference>
<dbReference type="Gene3D" id="3.40.50.300">
    <property type="entry name" value="P-loop containing nucleotide triphosphate hydrolases"/>
    <property type="match status" value="2"/>
</dbReference>
<dbReference type="OrthoDB" id="4958516at2759"/>
<dbReference type="GO" id="GO:0043139">
    <property type="term" value="F:5'-3' DNA helicase activity"/>
    <property type="evidence" value="ECO:0007669"/>
    <property type="project" value="UniProtKB-EC"/>
</dbReference>
<dbReference type="PANTHER" id="PTHR47642">
    <property type="entry name" value="ATP-DEPENDENT DNA HELICASE"/>
    <property type="match status" value="1"/>
</dbReference>
<dbReference type="GO" id="GO:0006310">
    <property type="term" value="P:DNA recombination"/>
    <property type="evidence" value="ECO:0007669"/>
    <property type="project" value="UniProtKB-KW"/>
</dbReference>
<keyword evidence="1" id="KW-0067">ATP-binding</keyword>
<keyword evidence="1" id="KW-0378">Hydrolase</keyword>
<evidence type="ECO:0000256" key="2">
    <source>
        <dbReference type="SAM" id="MobiDB-lite"/>
    </source>
</evidence>
<dbReference type="GO" id="GO:0006281">
    <property type="term" value="P:DNA repair"/>
    <property type="evidence" value="ECO:0007669"/>
    <property type="project" value="UniProtKB-KW"/>
</dbReference>
<proteinExistence type="inferred from homology"/>
<dbReference type="EMBL" id="AZNH01000146">
    <property type="protein sequence ID" value="KID81447.1"/>
    <property type="molecule type" value="Genomic_DNA"/>
</dbReference>
<dbReference type="GO" id="GO:0005524">
    <property type="term" value="F:ATP binding"/>
    <property type="evidence" value="ECO:0007669"/>
    <property type="project" value="UniProtKB-KW"/>
</dbReference>
<comment type="similarity">
    <text evidence="1">Belongs to the helicase family.</text>
</comment>
<dbReference type="InterPro" id="IPR046700">
    <property type="entry name" value="DUF6570"/>
</dbReference>
<evidence type="ECO:0000259" key="3">
    <source>
        <dbReference type="Pfam" id="PF05970"/>
    </source>
</evidence>
<dbReference type="Pfam" id="PF05970">
    <property type="entry name" value="PIF1"/>
    <property type="match status" value="1"/>
</dbReference>
<dbReference type="GO" id="GO:0000723">
    <property type="term" value="P:telomere maintenance"/>
    <property type="evidence" value="ECO:0007669"/>
    <property type="project" value="InterPro"/>
</dbReference>
<feature type="region of interest" description="Disordered" evidence="2">
    <location>
        <begin position="18"/>
        <end position="40"/>
    </location>
</feature>
<comment type="cofactor">
    <cofactor evidence="1">
        <name>Mg(2+)</name>
        <dbReference type="ChEBI" id="CHEBI:18420"/>
    </cofactor>
</comment>
<dbReference type="SUPFAM" id="SSF52540">
    <property type="entry name" value="P-loop containing nucleoside triphosphate hydrolases"/>
    <property type="match status" value="2"/>
</dbReference>
<gene>
    <name evidence="6" type="ORF">MGU_11200</name>
</gene>
<keyword evidence="1" id="KW-0547">Nucleotide-binding</keyword>
<evidence type="ECO:0000259" key="5">
    <source>
        <dbReference type="Pfam" id="PF20209"/>
    </source>
</evidence>
<dbReference type="Pfam" id="PF14214">
    <property type="entry name" value="Helitron_like_N"/>
    <property type="match status" value="1"/>
</dbReference>
<reference evidence="6 7" key="1">
    <citation type="journal article" date="2014" name="Proc. Natl. Acad. Sci. U.S.A.">
        <title>Trajectory and genomic determinants of fungal-pathogen speciation and host adaptation.</title>
        <authorList>
            <person name="Hu X."/>
            <person name="Xiao G."/>
            <person name="Zheng P."/>
            <person name="Shang Y."/>
            <person name="Su Y."/>
            <person name="Zhang X."/>
            <person name="Liu X."/>
            <person name="Zhan S."/>
            <person name="St Leger R.J."/>
            <person name="Wang C."/>
        </authorList>
    </citation>
    <scope>NUCLEOTIDE SEQUENCE [LARGE SCALE GENOMIC DNA]</scope>
    <source>
        <strain evidence="6 7">ARSEF 977</strain>
    </source>
</reference>
<feature type="domain" description="DNA helicase Pif1-like DEAD-box helicase" evidence="3">
    <location>
        <begin position="1174"/>
        <end position="1380"/>
    </location>
</feature>
<accession>A0A0B4GNZ9</accession>
<protein>
    <recommendedName>
        <fullName evidence="1">ATP-dependent DNA helicase</fullName>
        <ecNumber evidence="1">5.6.2.3</ecNumber>
    </recommendedName>
</protein>
<keyword evidence="7" id="KW-1185">Reference proteome</keyword>
<feature type="domain" description="DUF6570" evidence="5">
    <location>
        <begin position="273"/>
        <end position="406"/>
    </location>
</feature>
<dbReference type="Proteomes" id="UP000031192">
    <property type="component" value="Unassembled WGS sequence"/>
</dbReference>
<name>A0A0B4GNZ9_METGA</name>
<sequence>MGKVFATCIPCRDKAKKRRALQTPLPNRPSKRRVEPSTTTQAIELSRQPLLSRLQPRLIHPAQSQPILPIQRLIQPQPRNPQPIPPVQHHAQAEGPIPPVQSRARRQQTFQPLEPRAPQRILAVQRQVQRRPIPSVLPRVQPQIRRQQPPPPLQRRPLLPAQPQPFLPLQHPVLPIQHQVLPKPLQPLQRQALPRVSQPIQPAQPQVQPRPILPIQPQVTGFLPAEQWGYIQRFNTAMGEVKMDTCLRCKERWFAMDLKGLVCHACFLRDKRDQSPFLMSAENNMDPGELPAYLPELTQVEEMIIARSHVQMMVHRYRGHQYHYTGHCVSFMQNTVKTVDVLPNLPSELDVVVLRPSDRVMQDDPRYQRQFRSDFRVRKGRVITWLRFLKEHHPDYRYITISQDRIHALPVDDDVSSSFTSILDRDPAEEGQGQPVSDELPPPNSQSMVPNLNITTTEMDRIMQDITGRKPPPPCLPAPSIRKTPIDEASGKDRIFAMAFPTLYPTGRADFNTPRLRKVDLNDYARHLMCFHDGRFGQHPRWRFLVFNILMRRKANSSARFYVSKASGLKDLSRDELAEALIADEGLLPYIVRQGSHLTGTRPFWNNKSNTLQALARFLSPSMSPVFVTLSAADMQWQDLHRHFPGFANLATADDRTRRTFVWDGVQKNPHIVAHYLAIRLRTFTEHVLRPLLGFTDSWDRFEWQARGSGHSHALFWIPTAPPLDQETEEARVKFAKYWGLVITAWNPDQLRLPDARNPASLAAADVTNTADQFAAFLNRLQMHSACRAPYCLRAKKGGDQPTCRFFFPRPLFTDPVVTKEINHKSWLFSPARNQGTLNQCAPAITMGWMANTDIQPPTTLRAVLSYIGKYVSKPEKSSTSYTELQAQVLPYVNDRAPLLSFVSKMLNKLIGERDWSAQEVSHILLQLPVQNSSRTVVGLDCHPEEVQRDLIVLESGEVAAQRSPLRRYQTRLIDTKNGNAALPDLSLFDCLRHWDWLTWRTRPRARPRVINYYPRYPNDPESPTYTDYCRVRLMLHHPFVDYADLFTVDGQHYESYNEAFQACRRSHAHPQDFYTDPEPDPEASDSESDEDPEEQAEGDHPLADFEAFARRRPQEDFTRIDLLDSLGVREMDRDYDWSLHVGRYDISPDIWDQVKAENPIAQAVLMDSSPDPLNVEQRKLYDTVVSQYSEELTLNAPLPRQLLLNVDGVAGSGKTFTLLKICARIQELAVEAGKQNPVFRAAPTGIAAFNIVGKTLHSLLRLPVKGKKSDLSAATLQSLQALFQDCRFLIIDEKSMIDIQTLSLIDDRLRAILPASSHLPFSGVNVLLCGDFFQLPPVGGQPLYSLKHSHVHAIKGHQLYRAFDRTIRLIQVMRQQGEDDISTRFRLALSELRVSELSRESWQLLCSRTANQLSPTEVVAFDSALRLYFTTEEVRLTNADKLAGTNRPVKKIAARHRGRNAAKATEDEADNLSPEISLCIGARVMLTTNLWTEVGLVNGSMGSVHDIAWDSGQDPSLSMPSVLLIKFDDYAGPEFPSCPRGVVPVFPVTRQFDFKSAVCSRTQFPLRLAYAITVHKSQGLTLQKAVLNVNCREHCLGLSYVAVSRVKRLDGVLFEGPFDFEVFKPVDSVLSRDRELDYIFRNGQLI</sequence>
<evidence type="ECO:0000313" key="7">
    <source>
        <dbReference type="Proteomes" id="UP000031192"/>
    </source>
</evidence>
<dbReference type="EC" id="5.6.2.3" evidence="1"/>
<keyword evidence="1" id="KW-0233">DNA recombination</keyword>
<dbReference type="InterPro" id="IPR051055">
    <property type="entry name" value="PIF1_helicase"/>
</dbReference>
<dbReference type="HOGENOM" id="CLU_001613_8_2_1"/>
<dbReference type="InterPro" id="IPR010285">
    <property type="entry name" value="DNA_helicase_pif1-like_DEAD"/>
</dbReference>
<keyword evidence="1 6" id="KW-0347">Helicase</keyword>
<keyword evidence="1" id="KW-0234">DNA repair</keyword>
<feature type="region of interest" description="Disordered" evidence="2">
    <location>
        <begin position="75"/>
        <end position="118"/>
    </location>
</feature>
<dbReference type="PANTHER" id="PTHR47642:SF6">
    <property type="entry name" value="ATP-DEPENDENT DNA HELICASE"/>
    <property type="match status" value="1"/>
</dbReference>
<evidence type="ECO:0000313" key="6">
    <source>
        <dbReference type="EMBL" id="KID81447.1"/>
    </source>
</evidence>
<evidence type="ECO:0000256" key="1">
    <source>
        <dbReference type="RuleBase" id="RU363044"/>
    </source>
</evidence>
<dbReference type="InterPro" id="IPR025476">
    <property type="entry name" value="Helitron_helicase-like"/>
</dbReference>
<feature type="region of interest" description="Disordered" evidence="2">
    <location>
        <begin position="1070"/>
        <end position="1102"/>
    </location>
</feature>
<feature type="compositionally biased region" description="Acidic residues" evidence="2">
    <location>
        <begin position="1076"/>
        <end position="1097"/>
    </location>
</feature>
<evidence type="ECO:0000259" key="4">
    <source>
        <dbReference type="Pfam" id="PF14214"/>
    </source>
</evidence>